<dbReference type="InterPro" id="IPR037848">
    <property type="entry name" value="GEM-like"/>
</dbReference>
<reference evidence="2" key="2">
    <citation type="journal article" date="2023" name="Int. J. Mol. Sci.">
        <title>De Novo Assembly and Annotation of 11 Diverse Shrub Willow (Salix) Genomes Reveals Novel Gene Organization in Sex-Linked Regions.</title>
        <authorList>
            <person name="Hyden B."/>
            <person name="Feng K."/>
            <person name="Yates T.B."/>
            <person name="Jawdy S."/>
            <person name="Cereghino C."/>
            <person name="Smart L.B."/>
            <person name="Muchero W."/>
        </authorList>
    </citation>
    <scope>NUCLEOTIDE SEQUENCE</scope>
    <source>
        <tissue evidence="2">Shoot tip</tissue>
    </source>
</reference>
<evidence type="ECO:0000313" key="2">
    <source>
        <dbReference type="EMBL" id="KAJ6754540.1"/>
    </source>
</evidence>
<protein>
    <submittedName>
        <fullName evidence="2">GEM-LIKE PROTEIN 2</fullName>
    </submittedName>
</protein>
<accession>A0A9Q0VW03</accession>
<dbReference type="OrthoDB" id="732558at2759"/>
<dbReference type="PANTHER" id="PTHR31969">
    <property type="entry name" value="GEM-LIKE PROTEIN 2"/>
    <property type="match status" value="1"/>
</dbReference>
<name>A0A9Q0VW03_SALPP</name>
<proteinExistence type="predicted"/>
<dbReference type="AlphaFoldDB" id="A0A9Q0VW03"/>
<dbReference type="EMBL" id="JAPFFK010000007">
    <property type="protein sequence ID" value="KAJ6754540.1"/>
    <property type="molecule type" value="Genomic_DNA"/>
</dbReference>
<dbReference type="Proteomes" id="UP001151532">
    <property type="component" value="Chromosome 16"/>
</dbReference>
<feature type="compositionally biased region" description="Pro residues" evidence="1">
    <location>
        <begin position="45"/>
        <end position="54"/>
    </location>
</feature>
<keyword evidence="3" id="KW-1185">Reference proteome</keyword>
<feature type="region of interest" description="Disordered" evidence="1">
    <location>
        <begin position="1"/>
        <end position="67"/>
    </location>
</feature>
<evidence type="ECO:0000256" key="1">
    <source>
        <dbReference type="SAM" id="MobiDB-lite"/>
    </source>
</evidence>
<organism evidence="2 3">
    <name type="scientific">Salix purpurea</name>
    <name type="common">Purple osier willow</name>
    <dbReference type="NCBI Taxonomy" id="77065"/>
    <lineage>
        <taxon>Eukaryota</taxon>
        <taxon>Viridiplantae</taxon>
        <taxon>Streptophyta</taxon>
        <taxon>Embryophyta</taxon>
        <taxon>Tracheophyta</taxon>
        <taxon>Spermatophyta</taxon>
        <taxon>Magnoliopsida</taxon>
        <taxon>eudicotyledons</taxon>
        <taxon>Gunneridae</taxon>
        <taxon>Pentapetalae</taxon>
        <taxon>rosids</taxon>
        <taxon>fabids</taxon>
        <taxon>Malpighiales</taxon>
        <taxon>Salicaceae</taxon>
        <taxon>Saliceae</taxon>
        <taxon>Salix</taxon>
    </lineage>
</organism>
<dbReference type="Gene3D" id="2.30.29.30">
    <property type="entry name" value="Pleckstrin-homology domain (PH domain)/Phosphotyrosine-binding domain (PTB)"/>
    <property type="match status" value="1"/>
</dbReference>
<comment type="caution">
    <text evidence="2">The sequence shown here is derived from an EMBL/GenBank/DDBJ whole genome shotgun (WGS) entry which is preliminary data.</text>
</comment>
<gene>
    <name evidence="2" type="ORF">OIU79_027203</name>
</gene>
<dbReference type="InterPro" id="IPR011993">
    <property type="entry name" value="PH-like_dom_sf"/>
</dbReference>
<feature type="compositionally biased region" description="Low complexity" evidence="1">
    <location>
        <begin position="33"/>
        <end position="44"/>
    </location>
</feature>
<sequence length="261" mass="28550">MNGTNRESQPFYPSVSSPLSKEASPFHRTMPGSLPSTSRYSSFSSPPPPPPPPPCDDRWGPPVMGNPAVPTCHPDNKKAAMWGATDDEAQNFHHPYLQYSPVEKSSSSRTESVLKVFNSWGSKAETTAQNIWQNLRTNSSVPGAAWGKMNLTAKALTGVAGTLYVSDAHAAFCSDRPLSFTAPSGQVAWSYYKVMIPLNKIGTINPVVMRENQSERYIQIVTIDGLDFWFTGFVNFEKASRHLSESISSFVGSIAAKPMVM</sequence>
<evidence type="ECO:0000313" key="3">
    <source>
        <dbReference type="Proteomes" id="UP001151532"/>
    </source>
</evidence>
<reference evidence="2" key="1">
    <citation type="submission" date="2022-11" db="EMBL/GenBank/DDBJ databases">
        <authorList>
            <person name="Hyden B.L."/>
            <person name="Feng K."/>
            <person name="Yates T."/>
            <person name="Jawdy S."/>
            <person name="Smart L.B."/>
            <person name="Muchero W."/>
        </authorList>
    </citation>
    <scope>NUCLEOTIDE SEQUENCE</scope>
    <source>
        <tissue evidence="2">Shoot tip</tissue>
    </source>
</reference>